<reference evidence="2" key="1">
    <citation type="submission" date="2021-10" db="EMBL/GenBank/DDBJ databases">
        <authorList>
            <person name="Lyu M."/>
            <person name="Wang X."/>
            <person name="Meng X."/>
            <person name="Xu K."/>
        </authorList>
    </citation>
    <scope>NUCLEOTIDE SEQUENCE</scope>
    <source>
        <strain evidence="2">A6</strain>
    </source>
</reference>
<evidence type="ECO:0008006" key="4">
    <source>
        <dbReference type="Google" id="ProtNLM"/>
    </source>
</evidence>
<gene>
    <name evidence="2" type="ORF">LK996_16405</name>
</gene>
<proteinExistence type="predicted"/>
<keyword evidence="1" id="KW-0732">Signal</keyword>
<protein>
    <recommendedName>
        <fullName evidence="4">Secreted protein</fullName>
    </recommendedName>
</protein>
<evidence type="ECO:0000256" key="1">
    <source>
        <dbReference type="SAM" id="SignalP"/>
    </source>
</evidence>
<evidence type="ECO:0000313" key="2">
    <source>
        <dbReference type="EMBL" id="MCC8364654.1"/>
    </source>
</evidence>
<keyword evidence="3" id="KW-1185">Reference proteome</keyword>
<dbReference type="Proteomes" id="UP001165293">
    <property type="component" value="Unassembled WGS sequence"/>
</dbReference>
<comment type="caution">
    <text evidence="2">The sequence shown here is derived from an EMBL/GenBank/DDBJ whole genome shotgun (WGS) entry which is preliminary data.</text>
</comment>
<dbReference type="EMBL" id="JAJGAK010000006">
    <property type="protein sequence ID" value="MCC8364654.1"/>
    <property type="molecule type" value="Genomic_DNA"/>
</dbReference>
<name>A0ABS8JM16_9GAMM</name>
<sequence>MKRILPMMLIVATAAMSAAPVHSGGKVDCNLRFDLSGWSALYKTASGTGTVTCDNGQKMQVAISAKGGGLSVGKQEIKGGRGYFTGVGDIEEVLGSYAAAEAHVGAKKSGSAQVMTKGDVQLSLAGGGKGWDIGIAFGKFTISKSAK</sequence>
<accession>A0ABS8JM16</accession>
<evidence type="ECO:0000313" key="3">
    <source>
        <dbReference type="Proteomes" id="UP001165293"/>
    </source>
</evidence>
<feature type="chain" id="PRO_5046072974" description="Secreted protein" evidence="1">
    <location>
        <begin position="24"/>
        <end position="147"/>
    </location>
</feature>
<feature type="signal peptide" evidence="1">
    <location>
        <begin position="1"/>
        <end position="23"/>
    </location>
</feature>
<organism evidence="2 3">
    <name type="scientific">Noviluteimonas lactosilytica</name>
    <dbReference type="NCBI Taxonomy" id="2888523"/>
    <lineage>
        <taxon>Bacteria</taxon>
        <taxon>Pseudomonadati</taxon>
        <taxon>Pseudomonadota</taxon>
        <taxon>Gammaproteobacteria</taxon>
        <taxon>Lysobacterales</taxon>
        <taxon>Lysobacteraceae</taxon>
        <taxon>Noviluteimonas</taxon>
    </lineage>
</organism>